<dbReference type="Proteomes" id="UP000314294">
    <property type="component" value="Unassembled WGS sequence"/>
</dbReference>
<comment type="caution">
    <text evidence="2">The sequence shown here is derived from an EMBL/GenBank/DDBJ whole genome shotgun (WGS) entry which is preliminary data.</text>
</comment>
<feature type="compositionally biased region" description="Basic and acidic residues" evidence="1">
    <location>
        <begin position="20"/>
        <end position="38"/>
    </location>
</feature>
<accession>A0A4Z2FCH8</accession>
<evidence type="ECO:0000313" key="3">
    <source>
        <dbReference type="Proteomes" id="UP000314294"/>
    </source>
</evidence>
<organism evidence="2 3">
    <name type="scientific">Liparis tanakae</name>
    <name type="common">Tanaka's snailfish</name>
    <dbReference type="NCBI Taxonomy" id="230148"/>
    <lineage>
        <taxon>Eukaryota</taxon>
        <taxon>Metazoa</taxon>
        <taxon>Chordata</taxon>
        <taxon>Craniata</taxon>
        <taxon>Vertebrata</taxon>
        <taxon>Euteleostomi</taxon>
        <taxon>Actinopterygii</taxon>
        <taxon>Neopterygii</taxon>
        <taxon>Teleostei</taxon>
        <taxon>Neoteleostei</taxon>
        <taxon>Acanthomorphata</taxon>
        <taxon>Eupercaria</taxon>
        <taxon>Perciformes</taxon>
        <taxon>Cottioidei</taxon>
        <taxon>Cottales</taxon>
        <taxon>Liparidae</taxon>
        <taxon>Liparis</taxon>
    </lineage>
</organism>
<feature type="region of interest" description="Disordered" evidence="1">
    <location>
        <begin position="1"/>
        <end position="86"/>
    </location>
</feature>
<protein>
    <submittedName>
        <fullName evidence="2">Uncharacterized protein</fullName>
    </submittedName>
</protein>
<dbReference type="EMBL" id="SRLO01001359">
    <property type="protein sequence ID" value="TNN38590.1"/>
    <property type="molecule type" value="Genomic_DNA"/>
</dbReference>
<sequence length="205" mass="22946">MKSRRSRVQSVLGMGGAARTSERLDAGARVRGGAERPRVGRLRALHHVEDPPQHRAGQSPVRHLRHEQPDPQPGRRQTDTYQQMTPRKRQMHDFIGLERLKKHGSQEEVVVLQLQLLQRQGVGLRAPSSTHVLGPVAESQNLDQRGGEGKHTHHLLTGTGLGLHVRVELLERELGEQRDQVLLTEQQPAAVRVLVLDREKKCIGG</sequence>
<gene>
    <name evidence="2" type="ORF">EYF80_051253</name>
</gene>
<evidence type="ECO:0000313" key="2">
    <source>
        <dbReference type="EMBL" id="TNN38590.1"/>
    </source>
</evidence>
<proteinExistence type="predicted"/>
<name>A0A4Z2FCH8_9TELE</name>
<reference evidence="2 3" key="1">
    <citation type="submission" date="2019-03" db="EMBL/GenBank/DDBJ databases">
        <title>First draft genome of Liparis tanakae, snailfish: a comprehensive survey of snailfish specific genes.</title>
        <authorList>
            <person name="Kim W."/>
            <person name="Song I."/>
            <person name="Jeong J.-H."/>
            <person name="Kim D."/>
            <person name="Kim S."/>
            <person name="Ryu S."/>
            <person name="Song J.Y."/>
            <person name="Lee S.K."/>
        </authorList>
    </citation>
    <scope>NUCLEOTIDE SEQUENCE [LARGE SCALE GENOMIC DNA]</scope>
    <source>
        <tissue evidence="2">Muscle</tissue>
    </source>
</reference>
<dbReference type="AlphaFoldDB" id="A0A4Z2FCH8"/>
<evidence type="ECO:0000256" key="1">
    <source>
        <dbReference type="SAM" id="MobiDB-lite"/>
    </source>
</evidence>
<keyword evidence="3" id="KW-1185">Reference proteome</keyword>